<dbReference type="EMBL" id="LN902842">
    <property type="protein sequence ID" value="CDS41952.1"/>
    <property type="molecule type" value="Genomic_DNA"/>
</dbReference>
<keyword evidence="2" id="KW-1185">Reference proteome</keyword>
<reference evidence="1" key="1">
    <citation type="journal article" date="2013" name="Nature">
        <title>The genomes of four tapeworm species reveal adaptations to parasitism.</title>
        <authorList>
            <person name="Tsai I.J."/>
            <person name="Zarowiecki M."/>
            <person name="Holroyd N."/>
            <person name="Garciarrubio A."/>
            <person name="Sanchez-Flores A."/>
            <person name="Brooks K.L."/>
            <person name="Tracey A."/>
            <person name="Bobes R.J."/>
            <person name="Fragoso G."/>
            <person name="Sciutto E."/>
            <person name="Aslett M."/>
            <person name="Beasley H."/>
            <person name="Bennett H.M."/>
            <person name="Cai J."/>
            <person name="Camicia F."/>
            <person name="Clark R."/>
            <person name="Cucher M."/>
            <person name="De Silva N."/>
            <person name="Day T.A."/>
            <person name="Deplazes P."/>
            <person name="Estrada K."/>
            <person name="Fernandez C."/>
            <person name="Holland P.W."/>
            <person name="Hou J."/>
            <person name="Hu S."/>
            <person name="Huckvale T."/>
            <person name="Hung S.S."/>
            <person name="Kamenetzky L."/>
            <person name="Keane J.A."/>
            <person name="Kiss F."/>
            <person name="Koziol U."/>
            <person name="Lambert O."/>
            <person name="Liu K."/>
            <person name="Luo X."/>
            <person name="Luo Y."/>
            <person name="Macchiaroli N."/>
            <person name="Nichol S."/>
            <person name="Paps J."/>
            <person name="Parkinson J."/>
            <person name="Pouchkina-Stantcheva N."/>
            <person name="Riddiford N."/>
            <person name="Rosenzvit M."/>
            <person name="Salinas G."/>
            <person name="Wasmuth J.D."/>
            <person name="Zamanian M."/>
            <person name="Zheng Y."/>
            <person name="Cai X."/>
            <person name="Soberon X."/>
            <person name="Olson P.D."/>
            <person name="Laclette J.P."/>
            <person name="Brehm K."/>
            <person name="Berriman M."/>
            <person name="Garciarrubio A."/>
            <person name="Bobes R.J."/>
            <person name="Fragoso G."/>
            <person name="Sanchez-Flores A."/>
            <person name="Estrada K."/>
            <person name="Cevallos M.A."/>
            <person name="Morett E."/>
            <person name="Gonzalez V."/>
            <person name="Portillo T."/>
            <person name="Ochoa-Leyva A."/>
            <person name="Jose M.V."/>
            <person name="Sciutto E."/>
            <person name="Landa A."/>
            <person name="Jimenez L."/>
            <person name="Valdes V."/>
            <person name="Carrero J.C."/>
            <person name="Larralde C."/>
            <person name="Morales-Montor J."/>
            <person name="Limon-Lason J."/>
            <person name="Soberon X."/>
            <person name="Laclette J.P."/>
        </authorList>
    </citation>
    <scope>NUCLEOTIDE SEQUENCE [LARGE SCALE GENOMIC DNA]</scope>
</reference>
<organism evidence="1 2">
    <name type="scientific">Echinococcus multilocularis</name>
    <name type="common">Fox tapeworm</name>
    <dbReference type="NCBI Taxonomy" id="6211"/>
    <lineage>
        <taxon>Eukaryota</taxon>
        <taxon>Metazoa</taxon>
        <taxon>Spiralia</taxon>
        <taxon>Lophotrochozoa</taxon>
        <taxon>Platyhelminthes</taxon>
        <taxon>Cestoda</taxon>
        <taxon>Eucestoda</taxon>
        <taxon>Cyclophyllidea</taxon>
        <taxon>Taeniidae</taxon>
        <taxon>Echinococcus</taxon>
    </lineage>
</organism>
<dbReference type="AlphaFoldDB" id="A0A068YBP1"/>
<name>A0A068YBP1_ECHMU</name>
<gene>
    <name evidence="1" type="ORF">EmuJ_000964300</name>
</gene>
<sequence length="101" mass="10943">MLTGGSPTRVTFYRNSRILIRCKCLVPDLWQTHSSSVCSDVTVATTQTPTGTSTALSQPQLAPPRLQLYSILGSGQPSYFSKKRTIVVLDICSFGYGNGVN</sequence>
<dbReference type="Proteomes" id="UP000017246">
    <property type="component" value="Unassembled WGS sequence"/>
</dbReference>
<protein>
    <submittedName>
        <fullName evidence="1">Uncharacterized protein</fullName>
    </submittedName>
</protein>
<evidence type="ECO:0000313" key="2">
    <source>
        <dbReference type="Proteomes" id="UP000017246"/>
    </source>
</evidence>
<reference evidence="1" key="2">
    <citation type="submission" date="2015-11" db="EMBL/GenBank/DDBJ databases">
        <authorList>
            <person name="Zhang Y."/>
            <person name="Guo Z."/>
        </authorList>
    </citation>
    <scope>NUCLEOTIDE SEQUENCE</scope>
</reference>
<proteinExistence type="predicted"/>
<accession>A0A068YBP1</accession>
<evidence type="ECO:0000313" key="1">
    <source>
        <dbReference type="EMBL" id="CDS41952.1"/>
    </source>
</evidence>